<dbReference type="Pfam" id="PF14223">
    <property type="entry name" value="Retrotran_gag_2"/>
    <property type="match status" value="1"/>
</dbReference>
<dbReference type="Proteomes" id="UP000694930">
    <property type="component" value="Chromosome 7"/>
</dbReference>
<evidence type="ECO:0000313" key="5">
    <source>
        <dbReference type="RefSeq" id="XP_027774342.1"/>
    </source>
</evidence>
<evidence type="ECO:0000313" key="4">
    <source>
        <dbReference type="Proteomes" id="UP000694930"/>
    </source>
</evidence>
<proteinExistence type="predicted"/>
<reference evidence="5" key="2">
    <citation type="submission" date="2025-08" db="UniProtKB">
        <authorList>
            <consortium name="RefSeq"/>
        </authorList>
    </citation>
    <scope>IDENTIFICATION</scope>
</reference>
<feature type="domain" description="CCHC-type" evidence="3">
    <location>
        <begin position="577"/>
        <end position="591"/>
    </location>
</feature>
<sequence>MAAPPTPQEGASQTRPPLFNGKYYGWWKNRMMDHLIGENPDLWGVILDGPTIPMKTATDGITKIPKERKEWNAEDKLAIQNNAKAKKILICGIGPDEYNRISSCQDAKAIWETLQTAHEGTTQVKKSKIDNLNRQYELFRMAEGETIQDMHTRFTSIINEMYSLGEIVPNGKAVRKLLSVLPETWESKVEAITEARDLDSLAMDELIGNLITYELKKNQEKEIGGKRKERNLVLKATASDDFEDENIALITKRFTRMLKRGQAFQKKTSQKPSENTKDQVCHKCGSPDHFIKFCPLWALEQKKANFEKGKDIKKDKFVPSNRRMTTQEADISMKRAFAAMGNSSDEESEGDETENKSLLALEQEDDYDFLALVAVETKEEKETCRSQETILALMAGSDSEDDEEDDKQSKVSFHHIKVNIESYSKKELESLLSTLIDAYQSVNSEREQVMENYASLREVNDNLEKHNHFLQNKLKEQIKISELSHKGKNSASELQLALEEKIKLLTIKYQALTERNRLLQKNLDHTKLDLERNLRWTRSSEILTQIQEKQTTSRSGIGFKKQNNLVSHTIHMSKSLCTHCGNSGHLKNQCKALFEAFQKNVKFTKKEKTDTAKNLVRNKNAPNKRFSYLPFWARRNLIHPFTHIKGPKLIWVPKTNL</sequence>
<dbReference type="PROSITE" id="PS50158">
    <property type="entry name" value="ZF_CCHC"/>
    <property type="match status" value="1"/>
</dbReference>
<keyword evidence="4" id="KW-1185">Reference proteome</keyword>
<dbReference type="GeneID" id="114078040"/>
<dbReference type="PANTHER" id="PTHR34676">
    <property type="entry name" value="DUF4219 DOMAIN-CONTAINING PROTEIN-RELATED"/>
    <property type="match status" value="1"/>
</dbReference>
<organism evidence="4 5">
    <name type="scientific">Solanum pennellii</name>
    <name type="common">Tomato</name>
    <name type="synonym">Lycopersicon pennellii</name>
    <dbReference type="NCBI Taxonomy" id="28526"/>
    <lineage>
        <taxon>Eukaryota</taxon>
        <taxon>Viridiplantae</taxon>
        <taxon>Streptophyta</taxon>
        <taxon>Embryophyta</taxon>
        <taxon>Tracheophyta</taxon>
        <taxon>Spermatophyta</taxon>
        <taxon>Magnoliopsida</taxon>
        <taxon>eudicotyledons</taxon>
        <taxon>Gunneridae</taxon>
        <taxon>Pentapetalae</taxon>
        <taxon>asterids</taxon>
        <taxon>lamiids</taxon>
        <taxon>Solanales</taxon>
        <taxon>Solanaceae</taxon>
        <taxon>Solanoideae</taxon>
        <taxon>Solaneae</taxon>
        <taxon>Solanum</taxon>
        <taxon>Solanum subgen. Lycopersicon</taxon>
    </lineage>
</organism>
<name>A0ABM1VF24_SOLPN</name>
<reference evidence="4" key="1">
    <citation type="journal article" date="2014" name="Nat. Genet.">
        <title>The genome of the stress-tolerant wild tomato species Solanum pennellii.</title>
        <authorList>
            <person name="Bolger A."/>
            <person name="Scossa F."/>
            <person name="Bolger M.E."/>
            <person name="Lanz C."/>
            <person name="Maumus F."/>
            <person name="Tohge T."/>
            <person name="Quesneville H."/>
            <person name="Alseekh S."/>
            <person name="Sorensen I."/>
            <person name="Lichtenstein G."/>
            <person name="Fich E.A."/>
            <person name="Conte M."/>
            <person name="Keller H."/>
            <person name="Schneeberger K."/>
            <person name="Schwacke R."/>
            <person name="Ofner I."/>
            <person name="Vrebalov J."/>
            <person name="Xu Y."/>
            <person name="Osorio S."/>
            <person name="Aflitos S.A."/>
            <person name="Schijlen E."/>
            <person name="Jimenez-Gomez J.M."/>
            <person name="Ryngajllo M."/>
            <person name="Kimura S."/>
            <person name="Kumar R."/>
            <person name="Koenig D."/>
            <person name="Headland L.R."/>
            <person name="Maloof J.N."/>
            <person name="Sinha N."/>
            <person name="van Ham R.C."/>
            <person name="Lankhorst R.K."/>
            <person name="Mao L."/>
            <person name="Vogel A."/>
            <person name="Arsova B."/>
            <person name="Panstruga R."/>
            <person name="Fei Z."/>
            <person name="Rose J.K."/>
            <person name="Zamir D."/>
            <person name="Carrari F."/>
            <person name="Giovannoni J.J."/>
            <person name="Weigel D."/>
            <person name="Usadel B."/>
            <person name="Fernie A.R."/>
        </authorList>
    </citation>
    <scope>NUCLEOTIDE SEQUENCE [LARGE SCALE GENOMIC DNA]</scope>
    <source>
        <strain evidence="4">cv. LA0716</strain>
    </source>
</reference>
<keyword evidence="1" id="KW-0479">Metal-binding</keyword>
<accession>A0ABM1VF24</accession>
<keyword evidence="1" id="KW-0862">Zinc</keyword>
<feature type="coiled-coil region" evidence="2">
    <location>
        <begin position="425"/>
        <end position="529"/>
    </location>
</feature>
<dbReference type="PANTHER" id="PTHR34676:SF8">
    <property type="entry name" value="TRANSMEMBRANE PROTEIN"/>
    <property type="match status" value="1"/>
</dbReference>
<dbReference type="Gene3D" id="4.10.60.10">
    <property type="entry name" value="Zinc finger, CCHC-type"/>
    <property type="match status" value="1"/>
</dbReference>
<keyword evidence="2" id="KW-0175">Coiled coil</keyword>
<dbReference type="RefSeq" id="XP_027774342.1">
    <property type="nucleotide sequence ID" value="XM_027918541.1"/>
</dbReference>
<protein>
    <submittedName>
        <fullName evidence="5">Uncharacterized protein LOC114078040</fullName>
    </submittedName>
</protein>
<keyword evidence="1" id="KW-0863">Zinc-finger</keyword>
<gene>
    <name evidence="5" type="primary">LOC114078040</name>
</gene>
<evidence type="ECO:0000256" key="2">
    <source>
        <dbReference type="SAM" id="Coils"/>
    </source>
</evidence>
<dbReference type="SMART" id="SM00343">
    <property type="entry name" value="ZnF_C2HC"/>
    <property type="match status" value="2"/>
</dbReference>
<evidence type="ECO:0000259" key="3">
    <source>
        <dbReference type="PROSITE" id="PS50158"/>
    </source>
</evidence>
<dbReference type="InterPro" id="IPR001878">
    <property type="entry name" value="Znf_CCHC"/>
</dbReference>
<evidence type="ECO:0000256" key="1">
    <source>
        <dbReference type="PROSITE-ProRule" id="PRU00047"/>
    </source>
</evidence>